<comment type="subcellular location">
    <subcellularLocation>
        <location evidence="1 8">Cell inner membrane</location>
        <topology evidence="1 8">Single-pass membrane protein</topology>
    </subcellularLocation>
</comment>
<dbReference type="Pfam" id="PF01848">
    <property type="entry name" value="HOK_GEF"/>
    <property type="match status" value="1"/>
</dbReference>
<organism evidence="9 10">
    <name type="scientific">Winslowiella arboricola</name>
    <dbReference type="NCBI Taxonomy" id="2978220"/>
    <lineage>
        <taxon>Bacteria</taxon>
        <taxon>Pseudomonadati</taxon>
        <taxon>Pseudomonadota</taxon>
        <taxon>Gammaproteobacteria</taxon>
        <taxon>Enterobacterales</taxon>
        <taxon>Erwiniaceae</taxon>
        <taxon>Winslowiella</taxon>
    </lineage>
</organism>
<evidence type="ECO:0000313" key="10">
    <source>
        <dbReference type="Proteomes" id="UP001064262"/>
    </source>
</evidence>
<dbReference type="AlphaFoldDB" id="A0A9J6PLK0"/>
<keyword evidence="7 8" id="KW-0472">Membrane</keyword>
<evidence type="ECO:0000256" key="2">
    <source>
        <dbReference type="ARBA" id="ARBA00022475"/>
    </source>
</evidence>
<evidence type="ECO:0000256" key="5">
    <source>
        <dbReference type="ARBA" id="ARBA00022692"/>
    </source>
</evidence>
<proteinExistence type="inferred from homology"/>
<reference evidence="9" key="1">
    <citation type="submission" date="2022-09" db="EMBL/GenBank/DDBJ databases">
        <title>Winslowiella arboricola sp. nov., isolated from bleeding cankers on broadleaf hosts.</title>
        <authorList>
            <person name="Brady C."/>
            <person name="Kaur S."/>
            <person name="Crampton B."/>
            <person name="Maddock D."/>
            <person name="Arnold D."/>
            <person name="Denman S."/>
        </authorList>
    </citation>
    <scope>NUCLEOTIDE SEQUENCE</scope>
    <source>
        <strain evidence="9">BAC 15a-03b</strain>
    </source>
</reference>
<evidence type="ECO:0000256" key="8">
    <source>
        <dbReference type="RuleBase" id="RU221113"/>
    </source>
</evidence>
<evidence type="ECO:0000256" key="1">
    <source>
        <dbReference type="ARBA" id="ARBA00004377"/>
    </source>
</evidence>
<comment type="similarity">
    <text evidence="8">Belongs to the hok/gef family.</text>
</comment>
<accession>A0A9J6PLK0</accession>
<sequence>MAAKLFILSVIFIYVTFFTFTFITRGSLCEMSVKYGGLEVVARLACESIR</sequence>
<keyword evidence="4" id="KW-1277">Toxin-antitoxin system</keyword>
<dbReference type="PRINTS" id="PR00281">
    <property type="entry name" value="HOKGEFTOXIC"/>
</dbReference>
<keyword evidence="5 8" id="KW-0812">Transmembrane</keyword>
<dbReference type="InterPro" id="IPR000021">
    <property type="entry name" value="Hok/gef_toxin"/>
</dbReference>
<feature type="transmembrane region" description="Helical" evidence="8">
    <location>
        <begin position="6"/>
        <end position="24"/>
    </location>
</feature>
<comment type="caution">
    <text evidence="9">The sequence shown here is derived from an EMBL/GenBank/DDBJ whole genome shotgun (WGS) entry which is preliminary data.</text>
</comment>
<evidence type="ECO:0000256" key="4">
    <source>
        <dbReference type="ARBA" id="ARBA00022649"/>
    </source>
</evidence>
<protein>
    <submittedName>
        <fullName evidence="9">Hok/Gef family protein</fullName>
    </submittedName>
</protein>
<dbReference type="RefSeq" id="WP_267141204.1">
    <property type="nucleotide sequence ID" value="NZ_JAODIL010000054.1"/>
</dbReference>
<keyword evidence="10" id="KW-1185">Reference proteome</keyword>
<dbReference type="GO" id="GO:0005886">
    <property type="term" value="C:plasma membrane"/>
    <property type="evidence" value="ECO:0007669"/>
    <property type="project" value="UniProtKB-SubCell"/>
</dbReference>
<gene>
    <name evidence="9" type="ORF">N5923_03785</name>
</gene>
<dbReference type="Proteomes" id="UP001064262">
    <property type="component" value="Unassembled WGS sequence"/>
</dbReference>
<keyword evidence="6 8" id="KW-1133">Transmembrane helix</keyword>
<keyword evidence="2" id="KW-1003">Cell membrane</keyword>
<evidence type="ECO:0000313" key="9">
    <source>
        <dbReference type="EMBL" id="MCU5776621.1"/>
    </source>
</evidence>
<dbReference type="EMBL" id="JAODIM010000036">
    <property type="protein sequence ID" value="MCU5776621.1"/>
    <property type="molecule type" value="Genomic_DNA"/>
</dbReference>
<name>A0A9J6PLK0_9GAMM</name>
<keyword evidence="3" id="KW-0997">Cell inner membrane</keyword>
<evidence type="ECO:0000256" key="3">
    <source>
        <dbReference type="ARBA" id="ARBA00022519"/>
    </source>
</evidence>
<evidence type="ECO:0000256" key="7">
    <source>
        <dbReference type="ARBA" id="ARBA00023136"/>
    </source>
</evidence>
<evidence type="ECO:0000256" key="6">
    <source>
        <dbReference type="ARBA" id="ARBA00022989"/>
    </source>
</evidence>